<dbReference type="SUPFAM" id="SSF53335">
    <property type="entry name" value="S-adenosyl-L-methionine-dependent methyltransferases"/>
    <property type="match status" value="1"/>
</dbReference>
<protein>
    <recommendedName>
        <fullName evidence="3">malonyl-[acyl-carrier protein] O-methyltransferase</fullName>
        <ecNumber evidence="3">2.1.1.197</ecNumber>
    </recommendedName>
</protein>
<dbReference type="GO" id="GO:0009102">
    <property type="term" value="P:biotin biosynthetic process"/>
    <property type="evidence" value="ECO:0007669"/>
    <property type="project" value="UniProtKB-UniPathway"/>
</dbReference>
<evidence type="ECO:0000256" key="7">
    <source>
        <dbReference type="ARBA" id="ARBA00022756"/>
    </source>
</evidence>
<dbReference type="GO" id="GO:0032259">
    <property type="term" value="P:methylation"/>
    <property type="evidence" value="ECO:0007669"/>
    <property type="project" value="UniProtKB-KW"/>
</dbReference>
<name>A0A3L8PTF7_9GAMM</name>
<evidence type="ECO:0000256" key="5">
    <source>
        <dbReference type="ARBA" id="ARBA00022679"/>
    </source>
</evidence>
<keyword evidence="7" id="KW-0093">Biotin biosynthesis</keyword>
<dbReference type="PANTHER" id="PTHR13090">
    <property type="entry name" value="ARGININE-HYDROXYLASE NDUFAF5, MITOCHONDRIAL"/>
    <property type="match status" value="1"/>
</dbReference>
<dbReference type="UniPathway" id="UPA00078"/>
<reference evidence="9 10" key="1">
    <citation type="submission" date="2018-09" db="EMBL/GenBank/DDBJ databases">
        <title>Phylogeny of the Shewanellaceae, and recommendation for two new genera, Pseudoshewanella and Parashewanella.</title>
        <authorList>
            <person name="Wang G."/>
        </authorList>
    </citation>
    <scope>NUCLEOTIDE SEQUENCE [LARGE SCALE GENOMIC DNA]</scope>
    <source>
        <strain evidence="9 10">C51</strain>
    </source>
</reference>
<dbReference type="GO" id="GO:0010340">
    <property type="term" value="F:carboxyl-O-methyltransferase activity"/>
    <property type="evidence" value="ECO:0007669"/>
    <property type="project" value="InterPro"/>
</dbReference>
<keyword evidence="10" id="KW-1185">Reference proteome</keyword>
<proteinExistence type="predicted"/>
<dbReference type="EMBL" id="QZEI01000065">
    <property type="protein sequence ID" value="RLV58574.1"/>
    <property type="molecule type" value="Genomic_DNA"/>
</dbReference>
<evidence type="ECO:0000256" key="2">
    <source>
        <dbReference type="ARBA" id="ARBA00004746"/>
    </source>
</evidence>
<evidence type="ECO:0000256" key="6">
    <source>
        <dbReference type="ARBA" id="ARBA00022691"/>
    </source>
</evidence>
<dbReference type="GO" id="GO:0102130">
    <property type="term" value="F:malonyl-CoA methyltransferase activity"/>
    <property type="evidence" value="ECO:0007669"/>
    <property type="project" value="UniProtKB-EC"/>
</dbReference>
<evidence type="ECO:0000256" key="3">
    <source>
        <dbReference type="ARBA" id="ARBA00012327"/>
    </source>
</evidence>
<dbReference type="InterPro" id="IPR011814">
    <property type="entry name" value="BioC"/>
</dbReference>
<dbReference type="Proteomes" id="UP000281474">
    <property type="component" value="Unassembled WGS sequence"/>
</dbReference>
<accession>A0A3L8PTF7</accession>
<dbReference type="Gene3D" id="3.40.50.150">
    <property type="entry name" value="Vaccinia Virus protein VP39"/>
    <property type="match status" value="1"/>
</dbReference>
<dbReference type="CDD" id="cd02440">
    <property type="entry name" value="AdoMet_MTases"/>
    <property type="match status" value="1"/>
</dbReference>
<comment type="catalytic activity">
    <reaction evidence="1">
        <text>malonyl-[ACP] + S-adenosyl-L-methionine = malonyl-[ACP] methyl ester + S-adenosyl-L-homocysteine</text>
        <dbReference type="Rhea" id="RHEA:17105"/>
        <dbReference type="Rhea" id="RHEA-COMP:9623"/>
        <dbReference type="Rhea" id="RHEA-COMP:9954"/>
        <dbReference type="ChEBI" id="CHEBI:57856"/>
        <dbReference type="ChEBI" id="CHEBI:59789"/>
        <dbReference type="ChEBI" id="CHEBI:78449"/>
        <dbReference type="ChEBI" id="CHEBI:78845"/>
        <dbReference type="EC" id="2.1.1.197"/>
    </reaction>
</comment>
<dbReference type="InterPro" id="IPR050602">
    <property type="entry name" value="Malonyl-ACP_OMT"/>
</dbReference>
<dbReference type="InterPro" id="IPR013216">
    <property type="entry name" value="Methyltransf_11"/>
</dbReference>
<dbReference type="Pfam" id="PF08241">
    <property type="entry name" value="Methyltransf_11"/>
    <property type="match status" value="1"/>
</dbReference>
<dbReference type="EC" id="2.1.1.197" evidence="3"/>
<gene>
    <name evidence="9" type="primary">bioC</name>
    <name evidence="9" type="ORF">D5018_16680</name>
</gene>
<evidence type="ECO:0000256" key="1">
    <source>
        <dbReference type="ARBA" id="ARBA00000852"/>
    </source>
</evidence>
<evidence type="ECO:0000256" key="4">
    <source>
        <dbReference type="ARBA" id="ARBA00022603"/>
    </source>
</evidence>
<organism evidence="9 10">
    <name type="scientific">Parashewanella curva</name>
    <dbReference type="NCBI Taxonomy" id="2338552"/>
    <lineage>
        <taxon>Bacteria</taxon>
        <taxon>Pseudomonadati</taxon>
        <taxon>Pseudomonadota</taxon>
        <taxon>Gammaproteobacteria</taxon>
        <taxon>Alteromonadales</taxon>
        <taxon>Shewanellaceae</taxon>
        <taxon>Parashewanella</taxon>
    </lineage>
</organism>
<comment type="caution">
    <text evidence="9">The sequence shown here is derived from an EMBL/GenBank/DDBJ whole genome shotgun (WGS) entry which is preliminary data.</text>
</comment>
<dbReference type="RefSeq" id="WP_121840127.1">
    <property type="nucleotide sequence ID" value="NZ_ML014814.1"/>
</dbReference>
<dbReference type="InterPro" id="IPR029063">
    <property type="entry name" value="SAM-dependent_MTases_sf"/>
</dbReference>
<keyword evidence="5 9" id="KW-0808">Transferase</keyword>
<dbReference type="PANTHER" id="PTHR13090:SF1">
    <property type="entry name" value="ARGININE-HYDROXYLASE NDUFAF5, MITOCHONDRIAL"/>
    <property type="match status" value="1"/>
</dbReference>
<dbReference type="GO" id="GO:0008757">
    <property type="term" value="F:S-adenosylmethionine-dependent methyltransferase activity"/>
    <property type="evidence" value="ECO:0007669"/>
    <property type="project" value="InterPro"/>
</dbReference>
<dbReference type="AlphaFoldDB" id="A0A3L8PTF7"/>
<dbReference type="NCBIfam" id="TIGR02072">
    <property type="entry name" value="BioC"/>
    <property type="match status" value="1"/>
</dbReference>
<feature type="domain" description="Methyltransferase type 11" evidence="8">
    <location>
        <begin position="55"/>
        <end position="142"/>
    </location>
</feature>
<dbReference type="OrthoDB" id="9760689at2"/>
<evidence type="ECO:0000313" key="10">
    <source>
        <dbReference type="Proteomes" id="UP000281474"/>
    </source>
</evidence>
<evidence type="ECO:0000259" key="8">
    <source>
        <dbReference type="Pfam" id="PF08241"/>
    </source>
</evidence>
<comment type="pathway">
    <text evidence="2">Cofactor biosynthesis; biotin biosynthesis.</text>
</comment>
<sequence>MLAERWITEPSAFVELNNVESAFSKAAKSYHRHNVLQRFSSDRLLSKIELKGRVLDLGAGPGTNYQSSGAQVFCVDIAHTMLTTLKQSYPQYHAIQGDAHSLPFQSNSIDLLISNVALQWCHDFKQAITETARVIKKNGELHISMVANGSLNELTQLGLRANDFLSLNEYASAFKDDEWRDIEVLEYQKVCYFDSFKALLYSIKGVGASVPNNQLNNSVALRGREDWMKLVEQAESQRTPKGLPLTYNIVQIRAKRK</sequence>
<evidence type="ECO:0000313" key="9">
    <source>
        <dbReference type="EMBL" id="RLV58574.1"/>
    </source>
</evidence>
<keyword evidence="4 9" id="KW-0489">Methyltransferase</keyword>
<keyword evidence="6" id="KW-0949">S-adenosyl-L-methionine</keyword>